<dbReference type="PANTHER" id="PTHR44229:SF4">
    <property type="entry name" value="15-HYDROXYPROSTAGLANDIN DEHYDROGENASE [NAD(+)]"/>
    <property type="match status" value="1"/>
</dbReference>
<dbReference type="InterPro" id="IPR036291">
    <property type="entry name" value="NAD(P)-bd_dom_sf"/>
</dbReference>
<dbReference type="EMBL" id="BPVZ01000125">
    <property type="protein sequence ID" value="GKV37989.1"/>
    <property type="molecule type" value="Genomic_DNA"/>
</dbReference>
<organism evidence="3 4">
    <name type="scientific">Rubroshorea leprosula</name>
    <dbReference type="NCBI Taxonomy" id="152421"/>
    <lineage>
        <taxon>Eukaryota</taxon>
        <taxon>Viridiplantae</taxon>
        <taxon>Streptophyta</taxon>
        <taxon>Embryophyta</taxon>
        <taxon>Tracheophyta</taxon>
        <taxon>Spermatophyta</taxon>
        <taxon>Magnoliopsida</taxon>
        <taxon>eudicotyledons</taxon>
        <taxon>Gunneridae</taxon>
        <taxon>Pentapetalae</taxon>
        <taxon>rosids</taxon>
        <taxon>malvids</taxon>
        <taxon>Malvales</taxon>
        <taxon>Dipterocarpaceae</taxon>
        <taxon>Rubroshorea</taxon>
    </lineage>
</organism>
<keyword evidence="4" id="KW-1185">Reference proteome</keyword>
<evidence type="ECO:0000313" key="4">
    <source>
        <dbReference type="Proteomes" id="UP001054252"/>
    </source>
</evidence>
<name>A0AAV5LM96_9ROSI</name>
<evidence type="ECO:0000256" key="1">
    <source>
        <dbReference type="ARBA" id="ARBA00006484"/>
    </source>
</evidence>
<dbReference type="PANTHER" id="PTHR44229">
    <property type="entry name" value="15-HYDROXYPROSTAGLANDIN DEHYDROGENASE [NAD(+)]"/>
    <property type="match status" value="1"/>
</dbReference>
<dbReference type="InterPro" id="IPR002347">
    <property type="entry name" value="SDR_fam"/>
</dbReference>
<dbReference type="SUPFAM" id="SSF51735">
    <property type="entry name" value="NAD(P)-binding Rossmann-fold domains"/>
    <property type="match status" value="1"/>
</dbReference>
<evidence type="ECO:0000256" key="2">
    <source>
        <dbReference type="ARBA" id="ARBA00023002"/>
    </source>
</evidence>
<dbReference type="AlphaFoldDB" id="A0AAV5LM96"/>
<accession>A0AAV5LM96</accession>
<dbReference type="Gene3D" id="3.40.50.720">
    <property type="entry name" value="NAD(P)-binding Rossmann-like Domain"/>
    <property type="match status" value="1"/>
</dbReference>
<proteinExistence type="inferred from homology"/>
<dbReference type="GO" id="GO:0016616">
    <property type="term" value="F:oxidoreductase activity, acting on the CH-OH group of donors, NAD or NADP as acceptor"/>
    <property type="evidence" value="ECO:0007669"/>
    <property type="project" value="TreeGrafter"/>
</dbReference>
<gene>
    <name evidence="3" type="ORF">SLEP1_g45947</name>
</gene>
<evidence type="ECO:0000313" key="3">
    <source>
        <dbReference type="EMBL" id="GKV37989.1"/>
    </source>
</evidence>
<sequence>MVRRKMDENGCEEEDGSEEDWRLMECKALSLALAAKGIFVSIVDFSEEKGKEVAALVEQENDKFHEKLEFPAAIFIRCDVTNTGDITAAFEKHVATYGGLDICIHSAGIADRIAFENDQTDGSNSWRRVINVNLIAVIDCTRLAVCFK</sequence>
<keyword evidence="2" id="KW-0560">Oxidoreductase</keyword>
<comment type="similarity">
    <text evidence="1">Belongs to the short-chain dehydrogenases/reductases (SDR) family.</text>
</comment>
<dbReference type="Proteomes" id="UP001054252">
    <property type="component" value="Unassembled WGS sequence"/>
</dbReference>
<protein>
    <submittedName>
        <fullName evidence="3">Uncharacterized protein</fullName>
    </submittedName>
</protein>
<dbReference type="GO" id="GO:0005737">
    <property type="term" value="C:cytoplasm"/>
    <property type="evidence" value="ECO:0007669"/>
    <property type="project" value="TreeGrafter"/>
</dbReference>
<reference evidence="3 4" key="1">
    <citation type="journal article" date="2021" name="Commun. Biol.">
        <title>The genome of Shorea leprosula (Dipterocarpaceae) highlights the ecological relevance of drought in aseasonal tropical rainforests.</title>
        <authorList>
            <person name="Ng K.K.S."/>
            <person name="Kobayashi M.J."/>
            <person name="Fawcett J.A."/>
            <person name="Hatakeyama M."/>
            <person name="Paape T."/>
            <person name="Ng C.H."/>
            <person name="Ang C.C."/>
            <person name="Tnah L.H."/>
            <person name="Lee C.T."/>
            <person name="Nishiyama T."/>
            <person name="Sese J."/>
            <person name="O'Brien M.J."/>
            <person name="Copetti D."/>
            <person name="Mohd Noor M.I."/>
            <person name="Ong R.C."/>
            <person name="Putra M."/>
            <person name="Sireger I.Z."/>
            <person name="Indrioko S."/>
            <person name="Kosugi Y."/>
            <person name="Izuno A."/>
            <person name="Isagi Y."/>
            <person name="Lee S.L."/>
            <person name="Shimizu K.K."/>
        </authorList>
    </citation>
    <scope>NUCLEOTIDE SEQUENCE [LARGE SCALE GENOMIC DNA]</scope>
    <source>
        <strain evidence="3">214</strain>
    </source>
</reference>
<dbReference type="Pfam" id="PF13561">
    <property type="entry name" value="adh_short_C2"/>
    <property type="match status" value="1"/>
</dbReference>
<comment type="caution">
    <text evidence="3">The sequence shown here is derived from an EMBL/GenBank/DDBJ whole genome shotgun (WGS) entry which is preliminary data.</text>
</comment>